<keyword evidence="6" id="KW-0472">Membrane</keyword>
<feature type="transmembrane region" description="Helical" evidence="6">
    <location>
        <begin position="482"/>
        <end position="502"/>
    </location>
</feature>
<keyword evidence="6" id="KW-0812">Transmembrane</keyword>
<keyword evidence="4" id="KW-0378">Hydrolase</keyword>
<organism evidence="7 8">
    <name type="scientific">Tritrichomonas musculus</name>
    <dbReference type="NCBI Taxonomy" id="1915356"/>
    <lineage>
        <taxon>Eukaryota</taxon>
        <taxon>Metamonada</taxon>
        <taxon>Parabasalia</taxon>
        <taxon>Tritrichomonadida</taxon>
        <taxon>Tritrichomonadidae</taxon>
        <taxon>Tritrichomonas</taxon>
    </lineage>
</organism>
<dbReference type="Gene3D" id="1.20.120.980">
    <property type="entry name" value="Serine carboxypeptidase S28, SKS domain"/>
    <property type="match status" value="1"/>
</dbReference>
<dbReference type="InterPro" id="IPR008758">
    <property type="entry name" value="Peptidase_S28"/>
</dbReference>
<keyword evidence="6" id="KW-1133">Transmembrane helix</keyword>
<dbReference type="InterPro" id="IPR029058">
    <property type="entry name" value="AB_hydrolase_fold"/>
</dbReference>
<evidence type="ECO:0000313" key="8">
    <source>
        <dbReference type="Proteomes" id="UP001470230"/>
    </source>
</evidence>
<dbReference type="Pfam" id="PF05577">
    <property type="entry name" value="Peptidase_S28"/>
    <property type="match status" value="1"/>
</dbReference>
<dbReference type="PANTHER" id="PTHR11010">
    <property type="entry name" value="PROTEASE S28 PRO-X CARBOXYPEPTIDASE-RELATED"/>
    <property type="match status" value="1"/>
</dbReference>
<dbReference type="SUPFAM" id="SSF53474">
    <property type="entry name" value="alpha/beta-Hydrolases"/>
    <property type="match status" value="1"/>
</dbReference>
<evidence type="ECO:0000256" key="1">
    <source>
        <dbReference type="ARBA" id="ARBA00011079"/>
    </source>
</evidence>
<evidence type="ECO:0000256" key="6">
    <source>
        <dbReference type="SAM" id="Phobius"/>
    </source>
</evidence>
<dbReference type="EMBL" id="JAPFFF010000005">
    <property type="protein sequence ID" value="KAK8890397.1"/>
    <property type="molecule type" value="Genomic_DNA"/>
</dbReference>
<keyword evidence="2" id="KW-0645">Protease</keyword>
<protein>
    <recommendedName>
        <fullName evidence="9">Clan SC, family S28, unassigned serine peptidase</fullName>
    </recommendedName>
</protein>
<dbReference type="InterPro" id="IPR042269">
    <property type="entry name" value="Ser_carbopepase_S28_SKS"/>
</dbReference>
<keyword evidence="3" id="KW-0732">Signal</keyword>
<accession>A0ABR2KHT0</accession>
<evidence type="ECO:0000256" key="3">
    <source>
        <dbReference type="ARBA" id="ARBA00022729"/>
    </source>
</evidence>
<evidence type="ECO:0008006" key="9">
    <source>
        <dbReference type="Google" id="ProtNLM"/>
    </source>
</evidence>
<keyword evidence="8" id="KW-1185">Reference proteome</keyword>
<gene>
    <name evidence="7" type="ORF">M9Y10_035173</name>
</gene>
<evidence type="ECO:0000256" key="5">
    <source>
        <dbReference type="ARBA" id="ARBA00023180"/>
    </source>
</evidence>
<evidence type="ECO:0000313" key="7">
    <source>
        <dbReference type="EMBL" id="KAK8890397.1"/>
    </source>
</evidence>
<name>A0ABR2KHT0_9EUKA</name>
<comment type="similarity">
    <text evidence="1">Belongs to the peptidase S28 family.</text>
</comment>
<keyword evidence="5" id="KW-0325">Glycoprotein</keyword>
<reference evidence="7 8" key="1">
    <citation type="submission" date="2024-04" db="EMBL/GenBank/DDBJ databases">
        <title>Tritrichomonas musculus Genome.</title>
        <authorList>
            <person name="Alves-Ferreira E."/>
            <person name="Grigg M."/>
            <person name="Lorenzi H."/>
            <person name="Galac M."/>
        </authorList>
    </citation>
    <scope>NUCLEOTIDE SEQUENCE [LARGE SCALE GENOMIC DNA]</scope>
    <source>
        <strain evidence="7 8">EAF2021</strain>
    </source>
</reference>
<evidence type="ECO:0000256" key="4">
    <source>
        <dbReference type="ARBA" id="ARBA00022801"/>
    </source>
</evidence>
<dbReference type="Proteomes" id="UP001470230">
    <property type="component" value="Unassembled WGS sequence"/>
</dbReference>
<dbReference type="PANTHER" id="PTHR11010:SF117">
    <property type="entry name" value="SERINE PROTEASE 16"/>
    <property type="match status" value="1"/>
</dbReference>
<evidence type="ECO:0000256" key="2">
    <source>
        <dbReference type="ARBA" id="ARBA00022670"/>
    </source>
</evidence>
<proteinExistence type="inferred from homology"/>
<comment type="caution">
    <text evidence="7">The sequence shown here is derived from an EMBL/GenBank/DDBJ whole genome shotgun (WGS) entry which is preliminary data.</text>
</comment>
<sequence>MLTLFINFIACATFRQDIDHTNDNDGILGKFDQRYSAFVERNNFSSIIIYICGLYSLDECITPHKTNTIRQIANRTDSDIFFLEHRFCGKSLPFQDLSPNSLKYLTIDQIVDDVGAFTNYLKKYKCHDQNCRILLAGDGYGGSIAVWTKRQYPELIDSVWAISAPLLASNNHFSEETFHTSILNEYFPDCLGTVSINMRTVGDQFFSNNETFINETYQYFNITSEMFPINGNVLYAISNLIYDLIDLWMSTDIDPLRNFCSNLNKNNFFSNARSALYNLSKNLVDYNPTWPTNPVDETKRYKHLKSFLDCNELGWIPVSTPLDSIKRILPFKIQTNYVSDNICVPLFNKTLQDKSYFNLKHGGSKSGVQSVIYTNAIRGRNQQLLYDTTSDIDNDRKEIMLLNYSDWDISANEPQGVDDSPELINARNTVLTTLIEWLSIDKKCKRGRVYLHNCVCNDRYAGKYCDSLARSKEYESLSTVSVIVPTFMMLSIGLIAWFVFVVSSKTTKLIC</sequence>
<dbReference type="Gene3D" id="3.40.50.1820">
    <property type="entry name" value="alpha/beta hydrolase"/>
    <property type="match status" value="1"/>
</dbReference>